<dbReference type="InterPro" id="IPR007235">
    <property type="entry name" value="Glyco_trans_28_C"/>
</dbReference>
<dbReference type="Gene3D" id="3.40.50.2000">
    <property type="entry name" value="Glycogen Phosphorylase B"/>
    <property type="match status" value="1"/>
</dbReference>
<dbReference type="SUPFAM" id="SSF55729">
    <property type="entry name" value="Acyl-CoA N-acyltransferases (Nat)"/>
    <property type="match status" value="1"/>
</dbReference>
<dbReference type="RefSeq" id="WP_169044492.1">
    <property type="nucleotide sequence ID" value="NZ_JABBYB010000006.1"/>
</dbReference>
<evidence type="ECO:0000313" key="3">
    <source>
        <dbReference type="Proteomes" id="UP000549590"/>
    </source>
</evidence>
<dbReference type="GO" id="GO:0016758">
    <property type="term" value="F:hexosyltransferase activity"/>
    <property type="evidence" value="ECO:0007669"/>
    <property type="project" value="InterPro"/>
</dbReference>
<evidence type="ECO:0000259" key="1">
    <source>
        <dbReference type="Pfam" id="PF04101"/>
    </source>
</evidence>
<dbReference type="SUPFAM" id="SSF53756">
    <property type="entry name" value="UDP-Glycosyltransferase/glycogen phosphorylase"/>
    <property type="match status" value="1"/>
</dbReference>
<sequence>MIVIRVDSLNGLGHFMRCKWLALELIALGNKVTLLVDTEMPFSLRSGLQDVLVLPKANTQRCDAKNCLRLIKAQHMTVEKVVVDNYHLNREWEAEMASHVPIVIVVDDIQRKHFANLIIDSKWCGDSTQFLYKNKVSKSHALLLGPKFAMLSPEYSKTASVKRCKNHIMFSLGGGGDWSQLTIIIELLLKLAPQLKVVVIIGPNAVSTAGLQQLSKSFHQLNLISSADSLSQYYQSCSLFVGALGTSLYELAATKTPALTFSIAQNQENHQEALDDLGHYFHIADLLTREPECVVKLVLKLLENIERLHKLRKSAAIDIDGKGASRVAKCITEEGFISNVTKISNSRITLEHQYITDNITIRKVTDRDINTYLTARNLPNNTWRMTITEKIDPIEHMSWWFSNTRESFVIEDEGQPLLYIWHQLYKYENQSYLIGGWFSASDNVNFAHAQLALHWQLKETDKNYPDVTWLAVINKQNKFVNLLNQRAGFTSIQGDEVKIAATKFLFPNATDADFNFVARGNAHE</sequence>
<dbReference type="Gene3D" id="3.40.50.11190">
    <property type="match status" value="1"/>
</dbReference>
<feature type="domain" description="Glycosyl transferase family 28 C-terminal" evidence="1">
    <location>
        <begin position="194"/>
        <end position="315"/>
    </location>
</feature>
<protein>
    <submittedName>
        <fullName evidence="2">Pseudaminic acid biosynthesis protein PseG</fullName>
    </submittedName>
</protein>
<dbReference type="Proteomes" id="UP000549590">
    <property type="component" value="Unassembled WGS sequence"/>
</dbReference>
<accession>A0AAP7CJR8</accession>
<dbReference type="AlphaFoldDB" id="A0AAP7CJR8"/>
<gene>
    <name evidence="2" type="ORF">HHE94_11925</name>
</gene>
<dbReference type="EMBL" id="JABBYB010000006">
    <property type="protein sequence ID" value="NMP03409.1"/>
    <property type="molecule type" value="Genomic_DNA"/>
</dbReference>
<evidence type="ECO:0000313" key="2">
    <source>
        <dbReference type="EMBL" id="NMP03409.1"/>
    </source>
</evidence>
<reference evidence="2 3" key="1">
    <citation type="submission" date="2020-04" db="EMBL/GenBank/DDBJ databases">
        <title>Genome sequencing and assembly of Pseudoalteromonas arctica.</title>
        <authorList>
            <person name="Cook G.M."/>
        </authorList>
    </citation>
    <scope>NUCLEOTIDE SEQUENCE [LARGE SCALE GENOMIC DNA]</scope>
    <source>
        <strain evidence="2 3">NEC-BIFX-2020_001</strain>
    </source>
</reference>
<dbReference type="Pfam" id="PF04101">
    <property type="entry name" value="Glyco_tran_28_C"/>
    <property type="match status" value="1"/>
</dbReference>
<organism evidence="2 3">
    <name type="scientific">Pseudoalteromonas arctica</name>
    <dbReference type="NCBI Taxonomy" id="394751"/>
    <lineage>
        <taxon>Bacteria</taxon>
        <taxon>Pseudomonadati</taxon>
        <taxon>Pseudomonadota</taxon>
        <taxon>Gammaproteobacteria</taxon>
        <taxon>Alteromonadales</taxon>
        <taxon>Pseudoalteromonadaceae</taxon>
        <taxon>Pseudoalteromonas</taxon>
    </lineage>
</organism>
<proteinExistence type="predicted"/>
<comment type="caution">
    <text evidence="2">The sequence shown here is derived from an EMBL/GenBank/DDBJ whole genome shotgun (WGS) entry which is preliminary data.</text>
</comment>
<dbReference type="InterPro" id="IPR016181">
    <property type="entry name" value="Acyl_CoA_acyltransferase"/>
</dbReference>
<name>A0AAP7CJR8_9GAMM</name>